<dbReference type="PANTHER" id="PTHR35400">
    <property type="entry name" value="SLR1083 PROTEIN"/>
    <property type="match status" value="1"/>
</dbReference>
<dbReference type="Proteomes" id="UP001432180">
    <property type="component" value="Chromosome"/>
</dbReference>
<gene>
    <name evidence="2" type="ORF">Thiowin_02550</name>
</gene>
<dbReference type="PANTHER" id="PTHR35400:SF1">
    <property type="entry name" value="SLR1083 PROTEIN"/>
    <property type="match status" value="1"/>
</dbReference>
<evidence type="ECO:0000259" key="1">
    <source>
        <dbReference type="Pfam" id="PF05685"/>
    </source>
</evidence>
<dbReference type="Pfam" id="PF05685">
    <property type="entry name" value="Uma2"/>
    <property type="match status" value="1"/>
</dbReference>
<keyword evidence="3" id="KW-1185">Reference proteome</keyword>
<sequence>MAVVVAEPTLEEARPIFRLGVDTYHQMISTGLFDEDDRLELIDGELRAMTPINPDHAGKNKRLNRLLNQRVGDKALVAVQDPLTLAPHSEPEPDLMLLRPRDDYYEGANPTPADTLLVIEICDSSLRYDREVKVPLYAAQGVPEVWLVDLQHRRLELYREASADGYRLMLRPAPGEVVAPVLLPDVRLRVDELW</sequence>
<dbReference type="CDD" id="cd06260">
    <property type="entry name" value="DUF820-like"/>
    <property type="match status" value="1"/>
</dbReference>
<reference evidence="2 3" key="1">
    <citation type="journal article" date="2023" name="Microorganisms">
        <title>Thiorhodovibrio frisius and Trv. litoralis spp. nov., Two Novel Members from a Clade of Fastidious Purple Sulfur Bacteria That Exhibit Unique Red-Shifted Light-Harvesting Capabilities.</title>
        <authorList>
            <person name="Methner A."/>
            <person name="Kuzyk S.B."/>
            <person name="Petersen J."/>
            <person name="Bauer S."/>
            <person name="Brinkmann H."/>
            <person name="Sichau K."/>
            <person name="Wanner G."/>
            <person name="Wolf J."/>
            <person name="Neumann-Schaal M."/>
            <person name="Henke P."/>
            <person name="Tank M."/>
            <person name="Sproer C."/>
            <person name="Bunk B."/>
            <person name="Overmann J."/>
        </authorList>
    </citation>
    <scope>NUCLEOTIDE SEQUENCE [LARGE SCALE GENOMIC DNA]</scope>
    <source>
        <strain evidence="2 3">DSM 6702</strain>
    </source>
</reference>
<dbReference type="RefSeq" id="WP_328983337.1">
    <property type="nucleotide sequence ID" value="NZ_CP121472.1"/>
</dbReference>
<organism evidence="2 3">
    <name type="scientific">Thiorhodovibrio winogradskyi</name>
    <dbReference type="NCBI Taxonomy" id="77007"/>
    <lineage>
        <taxon>Bacteria</taxon>
        <taxon>Pseudomonadati</taxon>
        <taxon>Pseudomonadota</taxon>
        <taxon>Gammaproteobacteria</taxon>
        <taxon>Chromatiales</taxon>
        <taxon>Chromatiaceae</taxon>
        <taxon>Thiorhodovibrio</taxon>
    </lineage>
</organism>
<dbReference type="InterPro" id="IPR012296">
    <property type="entry name" value="Nuclease_put_TT1808"/>
</dbReference>
<evidence type="ECO:0000313" key="2">
    <source>
        <dbReference type="EMBL" id="WPL17525.1"/>
    </source>
</evidence>
<accession>A0ABZ0S928</accession>
<dbReference type="Gene3D" id="3.90.1570.10">
    <property type="entry name" value="tt1808, chain A"/>
    <property type="match status" value="1"/>
</dbReference>
<name>A0ABZ0S928_9GAMM</name>
<evidence type="ECO:0000313" key="3">
    <source>
        <dbReference type="Proteomes" id="UP001432180"/>
    </source>
</evidence>
<protein>
    <recommendedName>
        <fullName evidence="1">Putative restriction endonuclease domain-containing protein</fullName>
    </recommendedName>
</protein>
<dbReference type="InterPro" id="IPR011335">
    <property type="entry name" value="Restrct_endonuc-II-like"/>
</dbReference>
<dbReference type="SUPFAM" id="SSF52980">
    <property type="entry name" value="Restriction endonuclease-like"/>
    <property type="match status" value="1"/>
</dbReference>
<proteinExistence type="predicted"/>
<feature type="domain" description="Putative restriction endonuclease" evidence="1">
    <location>
        <begin position="22"/>
        <end position="190"/>
    </location>
</feature>
<dbReference type="InterPro" id="IPR008538">
    <property type="entry name" value="Uma2"/>
</dbReference>
<dbReference type="EMBL" id="CP121472">
    <property type="protein sequence ID" value="WPL17525.1"/>
    <property type="molecule type" value="Genomic_DNA"/>
</dbReference>